<dbReference type="EMBL" id="JANKHH010000001">
    <property type="protein sequence ID" value="MCR2832318.1"/>
    <property type="molecule type" value="Genomic_DNA"/>
</dbReference>
<dbReference type="EC" id="2.3.2.2" evidence="9"/>
<comment type="pathway">
    <text evidence="9">Sulfur metabolism; glutathione metabolism.</text>
</comment>
<reference evidence="11 12" key="1">
    <citation type="submission" date="2022-08" db="EMBL/GenBank/DDBJ databases">
        <title>Polyphasic taxonomy analysis of Qipengyuania sp.RS5-5.</title>
        <authorList>
            <person name="Xamxidin M."/>
            <person name="Wu M."/>
        </authorList>
    </citation>
    <scope>NUCLEOTIDE SEQUENCE [LARGE SCALE GENOMIC DNA]</scope>
    <source>
        <strain evidence="11 12">RS5-5</strain>
    </source>
</reference>
<dbReference type="InterPro" id="IPR029055">
    <property type="entry name" value="Ntn_hydrolases_N"/>
</dbReference>
<comment type="catalytic activity">
    <reaction evidence="2 9">
        <text>glutathione + H2O = L-cysteinylglycine + L-glutamate</text>
        <dbReference type="Rhea" id="RHEA:28807"/>
        <dbReference type="ChEBI" id="CHEBI:15377"/>
        <dbReference type="ChEBI" id="CHEBI:29985"/>
        <dbReference type="ChEBI" id="CHEBI:57925"/>
        <dbReference type="ChEBI" id="CHEBI:61694"/>
        <dbReference type="EC" id="3.4.19.13"/>
    </reaction>
</comment>
<dbReference type="InterPro" id="IPR000101">
    <property type="entry name" value="GGT_peptidase"/>
</dbReference>
<evidence type="ECO:0000313" key="11">
    <source>
        <dbReference type="EMBL" id="MCR2832318.1"/>
    </source>
</evidence>
<name>A0ABT1XKX7_9SPHN</name>
<keyword evidence="4 9" id="KW-0808">Transferase</keyword>
<dbReference type="Gene3D" id="1.10.246.130">
    <property type="match status" value="1"/>
</dbReference>
<evidence type="ECO:0000256" key="8">
    <source>
        <dbReference type="ARBA" id="ARBA00047417"/>
    </source>
</evidence>
<evidence type="ECO:0000313" key="12">
    <source>
        <dbReference type="Proteomes" id="UP001206067"/>
    </source>
</evidence>
<comment type="caution">
    <text evidence="11">The sequence shown here is derived from an EMBL/GenBank/DDBJ whole genome shotgun (WGS) entry which is preliminary data.</text>
</comment>
<dbReference type="EC" id="3.4.19.13" evidence="9"/>
<evidence type="ECO:0000256" key="7">
    <source>
        <dbReference type="ARBA" id="ARBA00023315"/>
    </source>
</evidence>
<dbReference type="PRINTS" id="PR01210">
    <property type="entry name" value="GGTRANSPTASE"/>
</dbReference>
<comment type="similarity">
    <text evidence="3 9">Belongs to the gamma-glutamyltransferase family.</text>
</comment>
<dbReference type="SUPFAM" id="SSF56235">
    <property type="entry name" value="N-terminal nucleophile aminohydrolases (Ntn hydrolases)"/>
    <property type="match status" value="1"/>
</dbReference>
<dbReference type="Proteomes" id="UP001206067">
    <property type="component" value="Unassembled WGS sequence"/>
</dbReference>
<evidence type="ECO:0000256" key="4">
    <source>
        <dbReference type="ARBA" id="ARBA00022679"/>
    </source>
</evidence>
<evidence type="ECO:0000256" key="6">
    <source>
        <dbReference type="ARBA" id="ARBA00023145"/>
    </source>
</evidence>
<comment type="PTM">
    <text evidence="9">Cleaved by autocatalysis into a large and a small subunit.</text>
</comment>
<evidence type="ECO:0000256" key="1">
    <source>
        <dbReference type="ARBA" id="ARBA00001049"/>
    </source>
</evidence>
<sequence length="573" mass="59902">MLKRFLFPLAAAAVLPACTPTQSTATVASTPPSSEFVGTVSAADPRAEEAGMEMLAQGGSAVDAAIATMLALTVVEPQSSGIGGGGFMVRGTPGGVVESFDGREKAPAGADPRWFLKEDGTLPPFGESVRSGLSVGVPGNIALAAMAHDKHGTLPWARLFDPAIRLAREGFLVNPRLNSSLDSAKDRAAATTQGQTLFFDAAGEPVPVGTRVTNEALAQTFERIAARGPEAFYEGADAALLAATVAAATPREGAMTEADVNAYEATLRAPVCGSYRGYRICGMGPPTSGGIAVIQILTQLERFDLAALGRESPVTWHLFVESQRLAYADRELYLGDSDFVPVPVEGLLDRDYLAARSALIDPTSTLAKVEPGKPAGAALALADGDEPEENGTSHFAAVDRDNVMVSYTSTIEGAFGSGLMHGGFYLNNELTDFSRAPEVDGRMVANRVEGGKRPRSSMSPFVVWDPAGRPMLAVGAAGGQTIPVQTARSIIGVIDFGLSAEDALGLPFIMAFGDQVMLEEGTWLAASADAFAALGHAKTMIRAAPVKANAVLRHGNVWTSARDPRLEAQLEMP</sequence>
<dbReference type="Gene3D" id="3.60.20.40">
    <property type="match status" value="1"/>
</dbReference>
<evidence type="ECO:0000256" key="3">
    <source>
        <dbReference type="ARBA" id="ARBA00009381"/>
    </source>
</evidence>
<dbReference type="RefSeq" id="WP_257594084.1">
    <property type="nucleotide sequence ID" value="NZ_JANKHH010000001.1"/>
</dbReference>
<dbReference type="PANTHER" id="PTHR43199:SF1">
    <property type="entry name" value="GLUTATHIONE HYDROLASE PROENZYME"/>
    <property type="match status" value="1"/>
</dbReference>
<protein>
    <recommendedName>
        <fullName evidence="9">Glutathione hydrolase proenzyme</fullName>
        <ecNumber evidence="9">2.3.2.2</ecNumber>
        <ecNumber evidence="9">3.4.19.13</ecNumber>
    </recommendedName>
    <component>
        <recommendedName>
            <fullName evidence="9">Glutathione hydrolase large chain</fullName>
        </recommendedName>
    </component>
    <component>
        <recommendedName>
            <fullName evidence="9">Glutathione hydrolase small chain</fullName>
        </recommendedName>
    </component>
</protein>
<dbReference type="PANTHER" id="PTHR43199">
    <property type="entry name" value="GLUTATHIONE HYDROLASE"/>
    <property type="match status" value="1"/>
</dbReference>
<evidence type="ECO:0000256" key="2">
    <source>
        <dbReference type="ARBA" id="ARBA00001089"/>
    </source>
</evidence>
<keyword evidence="7 9" id="KW-0012">Acyltransferase</keyword>
<proteinExistence type="inferred from homology"/>
<feature type="chain" id="PRO_5046861006" description="Glutathione hydrolase proenzyme" evidence="10">
    <location>
        <begin position="26"/>
        <end position="573"/>
    </location>
</feature>
<dbReference type="GO" id="GO:0103068">
    <property type="term" value="F:leukotriene C4 gamma-glutamyl transferase activity"/>
    <property type="evidence" value="ECO:0007669"/>
    <property type="project" value="UniProtKB-EC"/>
</dbReference>
<dbReference type="Pfam" id="PF01019">
    <property type="entry name" value="G_glu_transpept"/>
    <property type="match status" value="1"/>
</dbReference>
<dbReference type="InterPro" id="IPR051792">
    <property type="entry name" value="GGT_bact"/>
</dbReference>
<comment type="catalytic activity">
    <reaction evidence="1 9">
        <text>an S-substituted glutathione + H2O = an S-substituted L-cysteinylglycine + L-glutamate</text>
        <dbReference type="Rhea" id="RHEA:59468"/>
        <dbReference type="ChEBI" id="CHEBI:15377"/>
        <dbReference type="ChEBI" id="CHEBI:29985"/>
        <dbReference type="ChEBI" id="CHEBI:90779"/>
        <dbReference type="ChEBI" id="CHEBI:143103"/>
        <dbReference type="EC" id="3.4.19.13"/>
    </reaction>
</comment>
<keyword evidence="6 9" id="KW-0865">Zymogen</keyword>
<dbReference type="InterPro" id="IPR043137">
    <property type="entry name" value="GGT_ssub_C"/>
</dbReference>
<keyword evidence="9" id="KW-0317">Glutathione biosynthesis</keyword>
<evidence type="ECO:0000256" key="10">
    <source>
        <dbReference type="SAM" id="SignalP"/>
    </source>
</evidence>
<feature type="signal peptide" evidence="10">
    <location>
        <begin position="1"/>
        <end position="25"/>
    </location>
</feature>
<evidence type="ECO:0000256" key="5">
    <source>
        <dbReference type="ARBA" id="ARBA00022801"/>
    </source>
</evidence>
<dbReference type="InterPro" id="IPR043138">
    <property type="entry name" value="GGT_lsub"/>
</dbReference>
<comment type="subunit">
    <text evidence="9">This enzyme consists of two polypeptide chains, which are synthesized in precursor form from a single polypeptide.</text>
</comment>
<comment type="catalytic activity">
    <reaction evidence="8 9">
        <text>an N-terminal (5-L-glutamyl)-[peptide] + an alpha-amino acid = 5-L-glutamyl amino acid + an N-terminal L-alpha-aminoacyl-[peptide]</text>
        <dbReference type="Rhea" id="RHEA:23904"/>
        <dbReference type="Rhea" id="RHEA-COMP:9780"/>
        <dbReference type="Rhea" id="RHEA-COMP:9795"/>
        <dbReference type="ChEBI" id="CHEBI:77644"/>
        <dbReference type="ChEBI" id="CHEBI:78597"/>
        <dbReference type="ChEBI" id="CHEBI:78599"/>
        <dbReference type="ChEBI" id="CHEBI:78608"/>
        <dbReference type="EC" id="2.3.2.2"/>
    </reaction>
</comment>
<gene>
    <name evidence="11" type="primary">ggt</name>
    <name evidence="11" type="ORF">NSO95_00035</name>
</gene>
<dbReference type="NCBIfam" id="TIGR00066">
    <property type="entry name" value="g_glut_trans"/>
    <property type="match status" value="1"/>
</dbReference>
<accession>A0ABT1XKX7</accession>
<keyword evidence="10" id="KW-0732">Signal</keyword>
<organism evidence="11 12">
    <name type="scientific">Parerythrobacter lacustris</name>
    <dbReference type="NCBI Taxonomy" id="2969984"/>
    <lineage>
        <taxon>Bacteria</taxon>
        <taxon>Pseudomonadati</taxon>
        <taxon>Pseudomonadota</taxon>
        <taxon>Alphaproteobacteria</taxon>
        <taxon>Sphingomonadales</taxon>
        <taxon>Erythrobacteraceae</taxon>
        <taxon>Parerythrobacter</taxon>
    </lineage>
</organism>
<keyword evidence="5 9" id="KW-0378">Hydrolase</keyword>
<evidence type="ECO:0000256" key="9">
    <source>
        <dbReference type="RuleBase" id="RU368036"/>
    </source>
</evidence>
<keyword evidence="12" id="KW-1185">Reference proteome</keyword>